<dbReference type="InterPro" id="IPR042097">
    <property type="entry name" value="Aminopeptidase_N-like_N_sf"/>
</dbReference>
<evidence type="ECO:0000259" key="9">
    <source>
        <dbReference type="Pfam" id="PF01433"/>
    </source>
</evidence>
<dbReference type="Pfam" id="PF01433">
    <property type="entry name" value="Peptidase_M1"/>
    <property type="match status" value="1"/>
</dbReference>
<dbReference type="GO" id="GO:0005615">
    <property type="term" value="C:extracellular space"/>
    <property type="evidence" value="ECO:0007669"/>
    <property type="project" value="TreeGrafter"/>
</dbReference>
<keyword evidence="6 11" id="KW-0378">Hydrolase</keyword>
<evidence type="ECO:0000256" key="8">
    <source>
        <dbReference type="ARBA" id="ARBA00023049"/>
    </source>
</evidence>
<evidence type="ECO:0000259" key="10">
    <source>
        <dbReference type="Pfam" id="PF17900"/>
    </source>
</evidence>
<keyword evidence="3 11" id="KW-0031">Aminopeptidase</keyword>
<dbReference type="EC" id="3.-.-.-" evidence="11"/>
<comment type="caution">
    <text evidence="11">The sequence shown here is derived from an EMBL/GenBank/DDBJ whole genome shotgun (WGS) entry which is preliminary data.</text>
</comment>
<evidence type="ECO:0000256" key="5">
    <source>
        <dbReference type="ARBA" id="ARBA00022723"/>
    </source>
</evidence>
<dbReference type="GO" id="GO:0005737">
    <property type="term" value="C:cytoplasm"/>
    <property type="evidence" value="ECO:0007669"/>
    <property type="project" value="TreeGrafter"/>
</dbReference>
<dbReference type="GO" id="GO:0043171">
    <property type="term" value="P:peptide catabolic process"/>
    <property type="evidence" value="ECO:0007669"/>
    <property type="project" value="TreeGrafter"/>
</dbReference>
<dbReference type="Gene3D" id="1.10.390.10">
    <property type="entry name" value="Neutral Protease Domain 2"/>
    <property type="match status" value="1"/>
</dbReference>
<dbReference type="EMBL" id="AUZZ01008205">
    <property type="protein sequence ID" value="EQD38676.1"/>
    <property type="molecule type" value="Genomic_DNA"/>
</dbReference>
<name>T0YSY8_9ZZZZ</name>
<dbReference type="Pfam" id="PF17900">
    <property type="entry name" value="Peptidase_M1_N"/>
    <property type="match status" value="1"/>
</dbReference>
<gene>
    <name evidence="11" type="ORF">B2A_11371</name>
</gene>
<keyword evidence="5" id="KW-0479">Metal-binding</keyword>
<proteinExistence type="inferred from homology"/>
<accession>T0YSY8</accession>
<dbReference type="GO" id="GO:0070006">
    <property type="term" value="F:metalloaminopeptidase activity"/>
    <property type="evidence" value="ECO:0007669"/>
    <property type="project" value="TreeGrafter"/>
</dbReference>
<dbReference type="AlphaFoldDB" id="T0YSY8"/>
<dbReference type="GO" id="GO:0008270">
    <property type="term" value="F:zinc ion binding"/>
    <property type="evidence" value="ECO:0007669"/>
    <property type="project" value="InterPro"/>
</dbReference>
<dbReference type="GO" id="GO:0042277">
    <property type="term" value="F:peptide binding"/>
    <property type="evidence" value="ECO:0007669"/>
    <property type="project" value="TreeGrafter"/>
</dbReference>
<dbReference type="PANTHER" id="PTHR11533">
    <property type="entry name" value="PROTEASE M1 ZINC METALLOPROTEASE"/>
    <property type="match status" value="1"/>
</dbReference>
<dbReference type="InterPro" id="IPR027268">
    <property type="entry name" value="Peptidase_M4/M1_CTD_sf"/>
</dbReference>
<evidence type="ECO:0000256" key="3">
    <source>
        <dbReference type="ARBA" id="ARBA00022438"/>
    </source>
</evidence>
<dbReference type="InterPro" id="IPR014782">
    <property type="entry name" value="Peptidase_M1_dom"/>
</dbReference>
<dbReference type="InterPro" id="IPR034016">
    <property type="entry name" value="M1_APN-typ"/>
</dbReference>
<sequence length="240" mass="27289">ADVSKTLMGLYLAKAVDGSEMLTTQFESTGARMAFPCVDDPSWKAVFRLRVKVDDGLDVISNMPPEKVESLKGKKNFVFQDTPRMSTYLLYLGIGKFETRSGKYNGKDVYLSGLANNLDSTDFPLTVGKQSLEFFDSYFGINYALPKMHLISIPEFGAGAMENWGAITFRETALLVNKNTSEITKKRVASVIAHEIAHQWFGDLVTMKWWNDLWLNESFATFMMYKMVEKYYPDWKITAK</sequence>
<comment type="similarity">
    <text evidence="2">Belongs to the peptidase M1 family.</text>
</comment>
<comment type="cofactor">
    <cofactor evidence="1">
        <name>Zn(2+)</name>
        <dbReference type="ChEBI" id="CHEBI:29105"/>
    </cofactor>
</comment>
<dbReference type="SUPFAM" id="SSF63737">
    <property type="entry name" value="Leukotriene A4 hydrolase N-terminal domain"/>
    <property type="match status" value="1"/>
</dbReference>
<evidence type="ECO:0000256" key="2">
    <source>
        <dbReference type="ARBA" id="ARBA00010136"/>
    </source>
</evidence>
<reference evidence="11" key="1">
    <citation type="submission" date="2013-08" db="EMBL/GenBank/DDBJ databases">
        <authorList>
            <person name="Mendez C."/>
            <person name="Richter M."/>
            <person name="Ferrer M."/>
            <person name="Sanchez J."/>
        </authorList>
    </citation>
    <scope>NUCLEOTIDE SEQUENCE</scope>
</reference>
<evidence type="ECO:0000256" key="6">
    <source>
        <dbReference type="ARBA" id="ARBA00022801"/>
    </source>
</evidence>
<reference evidence="11" key="2">
    <citation type="journal article" date="2014" name="ISME J.">
        <title>Microbial stratification in low pH oxic and suboxic macroscopic growths along an acid mine drainage.</title>
        <authorList>
            <person name="Mendez-Garcia C."/>
            <person name="Mesa V."/>
            <person name="Sprenger R.R."/>
            <person name="Richter M."/>
            <person name="Diez M.S."/>
            <person name="Solano J."/>
            <person name="Bargiela R."/>
            <person name="Golyshina O.V."/>
            <person name="Manteca A."/>
            <person name="Ramos J.L."/>
            <person name="Gallego J.R."/>
            <person name="Llorente I."/>
            <person name="Martins Dos Santos V.A."/>
            <person name="Jensen O.N."/>
            <person name="Pelaez A.I."/>
            <person name="Sanchez J."/>
            <person name="Ferrer M."/>
        </authorList>
    </citation>
    <scope>NUCLEOTIDE SEQUENCE</scope>
</reference>
<feature type="non-terminal residue" evidence="11">
    <location>
        <position position="1"/>
    </location>
</feature>
<keyword evidence="4" id="KW-0645">Protease</keyword>
<dbReference type="PANTHER" id="PTHR11533:SF174">
    <property type="entry name" value="PUROMYCIN-SENSITIVE AMINOPEPTIDASE-RELATED"/>
    <property type="match status" value="1"/>
</dbReference>
<keyword evidence="7" id="KW-0862">Zinc</keyword>
<organism evidence="11">
    <name type="scientific">mine drainage metagenome</name>
    <dbReference type="NCBI Taxonomy" id="410659"/>
    <lineage>
        <taxon>unclassified sequences</taxon>
        <taxon>metagenomes</taxon>
        <taxon>ecological metagenomes</taxon>
    </lineage>
</organism>
<dbReference type="InterPro" id="IPR001930">
    <property type="entry name" value="Peptidase_M1"/>
</dbReference>
<dbReference type="PRINTS" id="PR00756">
    <property type="entry name" value="ALADIPTASE"/>
</dbReference>
<feature type="domain" description="Peptidase M1 membrane alanine aminopeptidase" evidence="9">
    <location>
        <begin position="125"/>
        <end position="238"/>
    </location>
</feature>
<protein>
    <submittedName>
        <fullName evidence="11">Peptidase M1, membrane alanine aminopeptidase</fullName>
        <ecNumber evidence="11">3.-.-.-</ecNumber>
    </submittedName>
</protein>
<dbReference type="GO" id="GO:0016020">
    <property type="term" value="C:membrane"/>
    <property type="evidence" value="ECO:0007669"/>
    <property type="project" value="TreeGrafter"/>
</dbReference>
<dbReference type="CDD" id="cd09601">
    <property type="entry name" value="M1_APN-Q_like"/>
    <property type="match status" value="1"/>
</dbReference>
<keyword evidence="8" id="KW-0482">Metalloprotease</keyword>
<evidence type="ECO:0000256" key="1">
    <source>
        <dbReference type="ARBA" id="ARBA00001947"/>
    </source>
</evidence>
<dbReference type="GO" id="GO:0006508">
    <property type="term" value="P:proteolysis"/>
    <property type="evidence" value="ECO:0007669"/>
    <property type="project" value="UniProtKB-KW"/>
</dbReference>
<evidence type="ECO:0000256" key="4">
    <source>
        <dbReference type="ARBA" id="ARBA00022670"/>
    </source>
</evidence>
<feature type="domain" description="Aminopeptidase N-like N-terminal" evidence="10">
    <location>
        <begin position="3"/>
        <end position="89"/>
    </location>
</feature>
<dbReference type="Gene3D" id="2.60.40.1730">
    <property type="entry name" value="tricorn interacting facor f3 domain"/>
    <property type="match status" value="1"/>
</dbReference>
<dbReference type="InterPro" id="IPR045357">
    <property type="entry name" value="Aminopeptidase_N-like_N"/>
</dbReference>
<evidence type="ECO:0000256" key="7">
    <source>
        <dbReference type="ARBA" id="ARBA00022833"/>
    </source>
</evidence>
<dbReference type="InterPro" id="IPR050344">
    <property type="entry name" value="Peptidase_M1_aminopeptidases"/>
</dbReference>
<dbReference type="SUPFAM" id="SSF55486">
    <property type="entry name" value="Metalloproteases ('zincins'), catalytic domain"/>
    <property type="match status" value="1"/>
</dbReference>
<evidence type="ECO:0000313" key="11">
    <source>
        <dbReference type="EMBL" id="EQD38676.1"/>
    </source>
</evidence>